<feature type="transmembrane region" description="Helical" evidence="7">
    <location>
        <begin position="6"/>
        <end position="26"/>
    </location>
</feature>
<dbReference type="InterPro" id="IPR054780">
    <property type="entry name" value="Cytochro_C550_firm"/>
</dbReference>
<evidence type="ECO:0000256" key="4">
    <source>
        <dbReference type="ARBA" id="ARBA00022982"/>
    </source>
</evidence>
<keyword evidence="10" id="KW-1185">Reference proteome</keyword>
<keyword evidence="2 6" id="KW-0349">Heme</keyword>
<dbReference type="PIRSF" id="PIRSF000025">
    <property type="entry name" value="Cytc_Bsub_c550"/>
    <property type="match status" value="1"/>
</dbReference>
<dbReference type="EMBL" id="JBHTKL010000001">
    <property type="protein sequence ID" value="MFD1018782.1"/>
    <property type="molecule type" value="Genomic_DNA"/>
</dbReference>
<comment type="caution">
    <text evidence="9">The sequence shown here is derived from an EMBL/GenBank/DDBJ whole genome shotgun (WGS) entry which is preliminary data.</text>
</comment>
<dbReference type="InterPro" id="IPR036909">
    <property type="entry name" value="Cyt_c-like_dom_sf"/>
</dbReference>
<dbReference type="Pfam" id="PF13442">
    <property type="entry name" value="Cytochrome_CBB3"/>
    <property type="match status" value="1"/>
</dbReference>
<dbReference type="NCBIfam" id="NF045773">
    <property type="entry name" value="cytochro_C550"/>
    <property type="match status" value="1"/>
</dbReference>
<evidence type="ECO:0000313" key="9">
    <source>
        <dbReference type="EMBL" id="MFD1018782.1"/>
    </source>
</evidence>
<evidence type="ECO:0000259" key="8">
    <source>
        <dbReference type="PROSITE" id="PS51007"/>
    </source>
</evidence>
<dbReference type="InterPro" id="IPR051811">
    <property type="entry name" value="Cytochrome_c550/c551-like"/>
</dbReference>
<dbReference type="Proteomes" id="UP001596990">
    <property type="component" value="Unassembled WGS sequence"/>
</dbReference>
<accession>A0ABW3KZ14</accession>
<name>A0ABW3KZ14_9BACI</name>
<keyword evidence="7" id="KW-0812">Transmembrane</keyword>
<evidence type="ECO:0000256" key="5">
    <source>
        <dbReference type="ARBA" id="ARBA00023004"/>
    </source>
</evidence>
<keyword evidence="1" id="KW-0813">Transport</keyword>
<dbReference type="SUPFAM" id="SSF46626">
    <property type="entry name" value="Cytochrome c"/>
    <property type="match status" value="1"/>
</dbReference>
<evidence type="ECO:0000256" key="2">
    <source>
        <dbReference type="ARBA" id="ARBA00022617"/>
    </source>
</evidence>
<keyword evidence="7" id="KW-1133">Transmembrane helix</keyword>
<evidence type="ECO:0000256" key="1">
    <source>
        <dbReference type="ARBA" id="ARBA00022448"/>
    </source>
</evidence>
<feature type="domain" description="Cytochrome c" evidence="8">
    <location>
        <begin position="43"/>
        <end position="117"/>
    </location>
</feature>
<dbReference type="Gene3D" id="1.10.760.10">
    <property type="entry name" value="Cytochrome c-like domain"/>
    <property type="match status" value="1"/>
</dbReference>
<keyword evidence="7" id="KW-0472">Membrane</keyword>
<keyword evidence="3 6" id="KW-0479">Metal-binding</keyword>
<dbReference type="InterPro" id="IPR009056">
    <property type="entry name" value="Cyt_c-like_dom"/>
</dbReference>
<gene>
    <name evidence="9" type="primary">cccA</name>
    <name evidence="9" type="ORF">ACFQ2J_06185</name>
</gene>
<evidence type="ECO:0000256" key="7">
    <source>
        <dbReference type="SAM" id="Phobius"/>
    </source>
</evidence>
<keyword evidence="4" id="KW-0249">Electron transport</keyword>
<organism evidence="9 10">
    <name type="scientific">Thalassobacillus hwangdonensis</name>
    <dbReference type="NCBI Taxonomy" id="546108"/>
    <lineage>
        <taxon>Bacteria</taxon>
        <taxon>Bacillati</taxon>
        <taxon>Bacillota</taxon>
        <taxon>Bacilli</taxon>
        <taxon>Bacillales</taxon>
        <taxon>Bacillaceae</taxon>
        <taxon>Thalassobacillus</taxon>
    </lineage>
</organism>
<protein>
    <submittedName>
        <fullName evidence="9">Cytochrome c550</fullName>
    </submittedName>
</protein>
<dbReference type="RefSeq" id="WP_386057547.1">
    <property type="nucleotide sequence ID" value="NZ_JBHTKL010000001.1"/>
</dbReference>
<dbReference type="InterPro" id="IPR012218">
    <property type="entry name" value="Cyt_c_BACSU-c550-type"/>
</dbReference>
<evidence type="ECO:0000256" key="6">
    <source>
        <dbReference type="PROSITE-ProRule" id="PRU00433"/>
    </source>
</evidence>
<sequence length="117" mass="12424">MRRNPLIPFGIIAVLGILTMFVLGWVGTSQHEAIQNGGEETEQASSNPEDIFQNNCSSCHGADLSGANGPSLKTIGSKYSKDEIQDIIINGKGQAMPAGLVPAEEASILAEWLAEKK</sequence>
<evidence type="ECO:0000313" key="10">
    <source>
        <dbReference type="Proteomes" id="UP001596990"/>
    </source>
</evidence>
<dbReference type="PANTHER" id="PTHR37823">
    <property type="entry name" value="CYTOCHROME C-553-LIKE"/>
    <property type="match status" value="1"/>
</dbReference>
<dbReference type="PANTHER" id="PTHR37823:SF2">
    <property type="entry name" value="CYTOCHROME C-550"/>
    <property type="match status" value="1"/>
</dbReference>
<reference evidence="10" key="1">
    <citation type="journal article" date="2019" name="Int. J. Syst. Evol. Microbiol.">
        <title>The Global Catalogue of Microorganisms (GCM) 10K type strain sequencing project: providing services to taxonomists for standard genome sequencing and annotation.</title>
        <authorList>
            <consortium name="The Broad Institute Genomics Platform"/>
            <consortium name="The Broad Institute Genome Sequencing Center for Infectious Disease"/>
            <person name="Wu L."/>
            <person name="Ma J."/>
        </authorList>
    </citation>
    <scope>NUCLEOTIDE SEQUENCE [LARGE SCALE GENOMIC DNA]</scope>
    <source>
        <strain evidence="10">CCUG 56607</strain>
    </source>
</reference>
<keyword evidence="5 6" id="KW-0408">Iron</keyword>
<proteinExistence type="predicted"/>
<evidence type="ECO:0000256" key="3">
    <source>
        <dbReference type="ARBA" id="ARBA00022723"/>
    </source>
</evidence>
<dbReference type="PROSITE" id="PS51007">
    <property type="entry name" value="CYTC"/>
    <property type="match status" value="1"/>
</dbReference>